<dbReference type="PANTHER" id="PTHR11538">
    <property type="entry name" value="PHENYLALANYL-TRNA SYNTHETASE"/>
    <property type="match status" value="1"/>
</dbReference>
<dbReference type="Proteomes" id="UP000193144">
    <property type="component" value="Unassembled WGS sequence"/>
</dbReference>
<dbReference type="GO" id="GO:0070475">
    <property type="term" value="P:rRNA base methylation"/>
    <property type="evidence" value="ECO:0007669"/>
    <property type="project" value="InterPro"/>
</dbReference>
<dbReference type="InterPro" id="IPR019446">
    <property type="entry name" value="BMT5-like"/>
</dbReference>
<gene>
    <name evidence="3" type="ORF">BCR34DRAFT_474598</name>
</gene>
<feature type="domain" description="25S rRNA (uridine-N(3))-methyltransferase BMT5-like" evidence="2">
    <location>
        <begin position="88"/>
        <end position="279"/>
    </location>
</feature>
<dbReference type="EMBL" id="MCFA01000011">
    <property type="protein sequence ID" value="ORY17582.1"/>
    <property type="molecule type" value="Genomic_DNA"/>
</dbReference>
<dbReference type="PANTHER" id="PTHR11538:SF26">
    <property type="entry name" value="FERREDOXIN-FOLD ANTICODON-BINDING DOMAIN-CONTAINING PROTEIN 1"/>
    <property type="match status" value="1"/>
</dbReference>
<dbReference type="OrthoDB" id="273345at2759"/>
<reference evidence="3 4" key="1">
    <citation type="submission" date="2016-07" db="EMBL/GenBank/DDBJ databases">
        <title>Pervasive Adenine N6-methylation of Active Genes in Fungi.</title>
        <authorList>
            <consortium name="DOE Joint Genome Institute"/>
            <person name="Mondo S.J."/>
            <person name="Dannebaum R.O."/>
            <person name="Kuo R.C."/>
            <person name="Labutti K."/>
            <person name="Haridas S."/>
            <person name="Kuo A."/>
            <person name="Salamov A."/>
            <person name="Ahrendt S.R."/>
            <person name="Lipzen A."/>
            <person name="Sullivan W."/>
            <person name="Andreopoulos W.B."/>
            <person name="Clum A."/>
            <person name="Lindquist E."/>
            <person name="Daum C."/>
            <person name="Ramamoorthy G.K."/>
            <person name="Gryganskyi A."/>
            <person name="Culley D."/>
            <person name="Magnuson J.K."/>
            <person name="James T.Y."/>
            <person name="O'Malley M.A."/>
            <person name="Stajich J.E."/>
            <person name="Spatafora J.W."/>
            <person name="Visel A."/>
            <person name="Grigoriev I.V."/>
        </authorList>
    </citation>
    <scope>NUCLEOTIDE SEQUENCE [LARGE SCALE GENOMIC DNA]</scope>
    <source>
        <strain evidence="3 4">CBS 115471</strain>
    </source>
</reference>
<protein>
    <recommendedName>
        <fullName evidence="2">25S rRNA (uridine-N(3))-methyltransferase BMT5-like domain-containing protein</fullName>
    </recommendedName>
</protein>
<dbReference type="Pfam" id="PF10354">
    <property type="entry name" value="BMT5-like"/>
    <property type="match status" value="1"/>
</dbReference>
<evidence type="ECO:0000259" key="2">
    <source>
        <dbReference type="Pfam" id="PF10354"/>
    </source>
</evidence>
<name>A0A1Y2A508_9PLEO</name>
<organism evidence="3 4">
    <name type="scientific">Clohesyomyces aquaticus</name>
    <dbReference type="NCBI Taxonomy" id="1231657"/>
    <lineage>
        <taxon>Eukaryota</taxon>
        <taxon>Fungi</taxon>
        <taxon>Dikarya</taxon>
        <taxon>Ascomycota</taxon>
        <taxon>Pezizomycotina</taxon>
        <taxon>Dothideomycetes</taxon>
        <taxon>Pleosporomycetidae</taxon>
        <taxon>Pleosporales</taxon>
        <taxon>Lindgomycetaceae</taxon>
        <taxon>Clohesyomyces</taxon>
    </lineage>
</organism>
<dbReference type="STRING" id="1231657.A0A1Y2A508"/>
<evidence type="ECO:0000256" key="1">
    <source>
        <dbReference type="SAM" id="MobiDB-lite"/>
    </source>
</evidence>
<sequence>MSKTRTKKVLREAKRESRRKAANPKSKKTAGIAKPTGVQKKPQNAGPKKQAKSQMPPTAESMNKTKTKAPIQASQKPAVPFGEYDNILLVGEGDFSFARSLVVEHGCANVIATSLDSEEDVLAKYPTTFPPTHSTLTSLAPPVPLHHNIDATKLHTYKPLKAAAPYDTIAFLFPHTGGLSRDVNRQVRANQALLVPFFESCVESEKRRRAVRERKKQARRNAWKDKEFLKTGGKVIVTLFEGDPYTLWNVRDLARHTGLRVLESFKFDWAAYPRYHHVRTLGEIEGGGAWKGEEREARMFVFEKVEVKDEDDEEEDEGKVEGEAEGRWRKKKDLKLKMKKRAREESGSEDD</sequence>
<dbReference type="GO" id="GO:0005737">
    <property type="term" value="C:cytoplasm"/>
    <property type="evidence" value="ECO:0007669"/>
    <property type="project" value="TreeGrafter"/>
</dbReference>
<feature type="compositionally biased region" description="Polar residues" evidence="1">
    <location>
        <begin position="52"/>
        <end position="64"/>
    </location>
</feature>
<keyword evidence="4" id="KW-1185">Reference proteome</keyword>
<dbReference type="AlphaFoldDB" id="A0A1Y2A508"/>
<comment type="caution">
    <text evidence="3">The sequence shown here is derived from an EMBL/GenBank/DDBJ whole genome shotgun (WGS) entry which is preliminary data.</text>
</comment>
<dbReference type="GO" id="GO:0070042">
    <property type="term" value="F:rRNA (uridine-N3-)-methyltransferase activity"/>
    <property type="evidence" value="ECO:0007669"/>
    <property type="project" value="InterPro"/>
</dbReference>
<evidence type="ECO:0000313" key="4">
    <source>
        <dbReference type="Proteomes" id="UP000193144"/>
    </source>
</evidence>
<feature type="compositionally biased region" description="Acidic residues" evidence="1">
    <location>
        <begin position="308"/>
        <end position="318"/>
    </location>
</feature>
<accession>A0A1Y2A508</accession>
<feature type="compositionally biased region" description="Basic residues" evidence="1">
    <location>
        <begin position="16"/>
        <end position="28"/>
    </location>
</feature>
<feature type="region of interest" description="Disordered" evidence="1">
    <location>
        <begin position="1"/>
        <end position="74"/>
    </location>
</feature>
<evidence type="ECO:0000313" key="3">
    <source>
        <dbReference type="EMBL" id="ORY17582.1"/>
    </source>
</evidence>
<feature type="region of interest" description="Disordered" evidence="1">
    <location>
        <begin position="308"/>
        <end position="327"/>
    </location>
</feature>
<proteinExistence type="predicted"/>